<evidence type="ECO:0000259" key="5">
    <source>
        <dbReference type="PROSITE" id="PS50111"/>
    </source>
</evidence>
<dbReference type="PANTHER" id="PTHR32089">
    <property type="entry name" value="METHYL-ACCEPTING CHEMOTAXIS PROTEIN MCPB"/>
    <property type="match status" value="1"/>
</dbReference>
<dbReference type="HOGENOM" id="CLU_000445_107_27_2"/>
<keyword evidence="4" id="KW-0812">Transmembrane</keyword>
<dbReference type="PANTHER" id="PTHR32089:SF112">
    <property type="entry name" value="LYSOZYME-LIKE PROTEIN-RELATED"/>
    <property type="match status" value="1"/>
</dbReference>
<evidence type="ECO:0000313" key="8">
    <source>
        <dbReference type="Proteomes" id="UP000001941"/>
    </source>
</evidence>
<accession>Q2FN63</accession>
<dbReference type="CDD" id="cd11386">
    <property type="entry name" value="MCP_signal"/>
    <property type="match status" value="1"/>
</dbReference>
<dbReference type="GO" id="GO:0007165">
    <property type="term" value="P:signal transduction"/>
    <property type="evidence" value="ECO:0007669"/>
    <property type="project" value="UniProtKB-KW"/>
</dbReference>
<dbReference type="KEGG" id="mhu:Mhun_0015"/>
<feature type="domain" description="Methyl-accepting transducer" evidence="5">
    <location>
        <begin position="420"/>
        <end position="656"/>
    </location>
</feature>
<dbReference type="PROSITE" id="PS50111">
    <property type="entry name" value="CHEMOTAXIS_TRANSDUC_2"/>
    <property type="match status" value="1"/>
</dbReference>
<evidence type="ECO:0000256" key="1">
    <source>
        <dbReference type="ARBA" id="ARBA00023224"/>
    </source>
</evidence>
<keyword evidence="4" id="KW-1133">Transmembrane helix</keyword>
<feature type="domain" description="HAMP" evidence="6">
    <location>
        <begin position="216"/>
        <end position="268"/>
    </location>
</feature>
<dbReference type="Pfam" id="PF12729">
    <property type="entry name" value="4HB_MCP_1"/>
    <property type="match status" value="1"/>
</dbReference>
<evidence type="ECO:0000256" key="3">
    <source>
        <dbReference type="PROSITE-ProRule" id="PRU00284"/>
    </source>
</evidence>
<dbReference type="PROSITE" id="PS50885">
    <property type="entry name" value="HAMP"/>
    <property type="match status" value="1"/>
</dbReference>
<name>Q2FN63_METHJ</name>
<gene>
    <name evidence="7" type="ordered locus">Mhun_0015</name>
</gene>
<evidence type="ECO:0000256" key="4">
    <source>
        <dbReference type="SAM" id="Phobius"/>
    </source>
</evidence>
<dbReference type="EnsemblBacteria" id="ABD39794">
    <property type="protein sequence ID" value="ABD39794"/>
    <property type="gene ID" value="Mhun_0015"/>
</dbReference>
<keyword evidence="4" id="KW-0472">Membrane</keyword>
<dbReference type="eggNOG" id="arCOG02320">
    <property type="taxonomic scope" value="Archaea"/>
</dbReference>
<keyword evidence="8" id="KW-1185">Reference proteome</keyword>
<dbReference type="Gene3D" id="6.10.340.10">
    <property type="match status" value="1"/>
</dbReference>
<dbReference type="GO" id="GO:0016020">
    <property type="term" value="C:membrane"/>
    <property type="evidence" value="ECO:0007669"/>
    <property type="project" value="InterPro"/>
</dbReference>
<evidence type="ECO:0000256" key="2">
    <source>
        <dbReference type="ARBA" id="ARBA00029447"/>
    </source>
</evidence>
<dbReference type="Gene3D" id="1.20.120.1530">
    <property type="match status" value="1"/>
</dbReference>
<organism evidence="7 8">
    <name type="scientific">Methanospirillum hungatei JF-1 (strain ATCC 27890 / DSM 864 / NBRC 100397 / JF-1)</name>
    <dbReference type="NCBI Taxonomy" id="323259"/>
    <lineage>
        <taxon>Archaea</taxon>
        <taxon>Methanobacteriati</taxon>
        <taxon>Methanobacteriota</taxon>
        <taxon>Stenosarchaea group</taxon>
        <taxon>Methanomicrobia</taxon>
        <taxon>Methanomicrobiales</taxon>
        <taxon>Methanospirillaceae</taxon>
        <taxon>Methanospirillum</taxon>
    </lineage>
</organism>
<dbReference type="AlphaFoldDB" id="Q2FN63"/>
<proteinExistence type="inferred from homology"/>
<evidence type="ECO:0000259" key="6">
    <source>
        <dbReference type="PROSITE" id="PS50885"/>
    </source>
</evidence>
<dbReference type="InterPro" id="IPR024478">
    <property type="entry name" value="HlyB_4HB_MCP"/>
</dbReference>
<dbReference type="CDD" id="cd06225">
    <property type="entry name" value="HAMP"/>
    <property type="match status" value="1"/>
</dbReference>
<dbReference type="EMBL" id="CP000254">
    <property type="protein sequence ID" value="ABD39794.1"/>
    <property type="molecule type" value="Genomic_DNA"/>
</dbReference>
<dbReference type="Gene3D" id="1.10.287.950">
    <property type="entry name" value="Methyl-accepting chemotaxis protein"/>
    <property type="match status" value="1"/>
</dbReference>
<dbReference type="Pfam" id="PF00015">
    <property type="entry name" value="MCPsignal"/>
    <property type="match status" value="1"/>
</dbReference>
<dbReference type="InterPro" id="IPR003660">
    <property type="entry name" value="HAMP_dom"/>
</dbReference>
<protein>
    <submittedName>
        <fullName evidence="7">Methyl-accepting chemotaxis sensory transducer</fullName>
    </submittedName>
</protein>
<dbReference type="InterPro" id="IPR004089">
    <property type="entry name" value="MCPsignal_dom"/>
</dbReference>
<dbReference type="Pfam" id="PF18947">
    <property type="entry name" value="HAMP_2"/>
    <property type="match status" value="1"/>
</dbReference>
<comment type="similarity">
    <text evidence="2">Belongs to the methyl-accepting chemotaxis (MCP) protein family.</text>
</comment>
<dbReference type="SUPFAM" id="SSF58104">
    <property type="entry name" value="Methyl-accepting chemotaxis protein (MCP) signaling domain"/>
    <property type="match status" value="1"/>
</dbReference>
<dbReference type="SMART" id="SM00304">
    <property type="entry name" value="HAMP"/>
    <property type="match status" value="2"/>
</dbReference>
<keyword evidence="1 3" id="KW-0807">Transducer</keyword>
<sequence>MSIMDIISNIRIGPRLLIGFIIVILLMGLVGVIGFIGMNSISIGMDKVYSDGTIPLLEVSEIETSLNSIRALVFRIVAIPAERTQDYDRITSEIQKIDEKIARLKTVSLSPDVQQNLKKFEEQWNAYKSAAQGVFSLLSEGKTNEALVSIANGGEHSNARRATVDTFDKLKSGILTHAEQIAQEGQAEKDRTVPVMIILGFLAVIIALGFAFAVTRSITLPLRQVMDQFDQMSQGVVSGRLHLERKDEVGEMAGMFDRFSDYLEHDVVGTMHQIAAGDLSADLTIRGGNDQITPALKDTLASLKSVITELKILSERASAGDLTVRGNPGDLAGSYREIIIGFNATLEALIHPLNGAIQLSKSYADCDFTARFPHDIPVMGDFLAFRQALDAIGSEVSKALEIVTRQMHDLAVHATKATVGIDDVRRGAGIIADNADQTKTNAEQSEEGISQVLRAMEDLTSTVASVSSNVEAVARAGAEADELARKGVDSAASAENGMMSIKRSSDEVEVVIRDIQSQMNEITKIIGIITDISEQTNLLALNAAIEAARAGDAGLGFAVVAGEVKALANQTGESAQKIATMISNLESQSMKAVTAMEQAGSAINQGERAVQETISAFTDLTKSVAEISHNMTSVAGATEEQAASFEEITASINEMSGLVKNTAKDALNSSATAEEALTVVEQITTIINEINEVVSVTNDEMKRFKI</sequence>
<feature type="transmembrane region" description="Helical" evidence="4">
    <location>
        <begin position="16"/>
        <end position="37"/>
    </location>
</feature>
<evidence type="ECO:0000313" key="7">
    <source>
        <dbReference type="EMBL" id="ABD39794.1"/>
    </source>
</evidence>
<reference evidence="8" key="1">
    <citation type="journal article" date="2016" name="Stand. Genomic Sci.">
        <title>Complete genome sequence of Methanospirillum hungatei type strain JF1.</title>
        <authorList>
            <person name="Gunsalus R.P."/>
            <person name="Cook L.E."/>
            <person name="Crable B."/>
            <person name="Rohlin L."/>
            <person name="McDonald E."/>
            <person name="Mouttaki H."/>
            <person name="Sieber J.R."/>
            <person name="Poweleit N."/>
            <person name="Zhou H."/>
            <person name="Lapidus A.L."/>
            <person name="Daligault H.E."/>
            <person name="Land M."/>
            <person name="Gilna P."/>
            <person name="Ivanova N."/>
            <person name="Kyrpides N."/>
            <person name="Culley D.E."/>
            <person name="McInerney M.J."/>
        </authorList>
    </citation>
    <scope>NUCLEOTIDE SEQUENCE [LARGE SCALE GENOMIC DNA]</scope>
    <source>
        <strain evidence="8">ATCC 27890 / DSM 864 / NBRC 100397 / JF-1</strain>
    </source>
</reference>
<dbReference type="InParanoid" id="Q2FN63"/>
<feature type="transmembrane region" description="Helical" evidence="4">
    <location>
        <begin position="193"/>
        <end position="214"/>
    </location>
</feature>
<dbReference type="SMART" id="SM00283">
    <property type="entry name" value="MA"/>
    <property type="match status" value="1"/>
</dbReference>
<dbReference type="Pfam" id="PF00672">
    <property type="entry name" value="HAMP"/>
    <property type="match status" value="1"/>
</dbReference>
<dbReference type="Proteomes" id="UP000001941">
    <property type="component" value="Chromosome"/>
</dbReference>
<dbReference type="STRING" id="323259.Mhun_0015"/>